<proteinExistence type="inferred from homology"/>
<dbReference type="KEGG" id="amd:AMED_0613"/>
<dbReference type="Proteomes" id="UP000000328">
    <property type="component" value="Chromosome"/>
</dbReference>
<reference evidence="5 6" key="1">
    <citation type="journal article" date="2010" name="Cell Res.">
        <title>Complete genome sequence of the rifamycin SV-producing Amycolatopsis mediterranei U32 revealed its genetic characteristics in phylogeny and metabolism.</title>
        <authorList>
            <person name="Zhao W."/>
            <person name="Zhong Y."/>
            <person name="Yuan H."/>
            <person name="Wang J."/>
            <person name="Zheng H."/>
            <person name="Wang Y."/>
            <person name="Cen X."/>
            <person name="Xu F."/>
            <person name="Bai J."/>
            <person name="Han X."/>
            <person name="Lu G."/>
            <person name="Zhu Y."/>
            <person name="Shao Z."/>
            <person name="Yan H."/>
            <person name="Li C."/>
            <person name="Peng N."/>
            <person name="Zhang Z."/>
            <person name="Zhang Y."/>
            <person name="Lin W."/>
            <person name="Fan Y."/>
            <person name="Qin Z."/>
            <person name="Hu Y."/>
            <person name="Zhu B."/>
            <person name="Wang S."/>
            <person name="Ding X."/>
            <person name="Zhao G.P."/>
        </authorList>
    </citation>
    <scope>NUCLEOTIDE SEQUENCE [LARGE SCALE GENOMIC DNA]</scope>
    <source>
        <strain evidence="6">U-32</strain>
    </source>
</reference>
<dbReference type="InterPro" id="IPR036291">
    <property type="entry name" value="NAD(P)-bd_dom_sf"/>
</dbReference>
<accession>A0A0H3CVV9</accession>
<evidence type="ECO:0000256" key="1">
    <source>
        <dbReference type="ARBA" id="ARBA00010928"/>
    </source>
</evidence>
<name>A0A0H3CVV9_AMYMU</name>
<feature type="domain" description="GFO/IDH/MocA-like oxidoreductase" evidence="4">
    <location>
        <begin position="140"/>
        <end position="262"/>
    </location>
</feature>
<dbReference type="Gene3D" id="3.40.50.720">
    <property type="entry name" value="NAD(P)-binding Rossmann-like Domain"/>
    <property type="match status" value="1"/>
</dbReference>
<dbReference type="GO" id="GO:0016491">
    <property type="term" value="F:oxidoreductase activity"/>
    <property type="evidence" value="ECO:0007669"/>
    <property type="project" value="UniProtKB-KW"/>
</dbReference>
<dbReference type="InterPro" id="IPR000683">
    <property type="entry name" value="Gfo/Idh/MocA-like_OxRdtase_N"/>
</dbReference>
<dbReference type="Pfam" id="PF22725">
    <property type="entry name" value="GFO_IDH_MocA_C3"/>
    <property type="match status" value="1"/>
</dbReference>
<dbReference type="AlphaFoldDB" id="A0A0H3CVV9"/>
<evidence type="ECO:0000313" key="5">
    <source>
        <dbReference type="EMBL" id="ADJ42433.1"/>
    </source>
</evidence>
<dbReference type="Gene3D" id="3.30.360.10">
    <property type="entry name" value="Dihydrodipicolinate Reductase, domain 2"/>
    <property type="match status" value="1"/>
</dbReference>
<dbReference type="PANTHER" id="PTHR43708:SF5">
    <property type="entry name" value="CONSERVED EXPRESSED OXIDOREDUCTASE (EUROFUNG)-RELATED"/>
    <property type="match status" value="1"/>
</dbReference>
<dbReference type="EMBL" id="CP002000">
    <property type="protein sequence ID" value="ADJ42433.1"/>
    <property type="molecule type" value="Genomic_DNA"/>
</dbReference>
<dbReference type="HOGENOM" id="CLU_023194_1_2_11"/>
<dbReference type="eggNOG" id="COG0673">
    <property type="taxonomic scope" value="Bacteria"/>
</dbReference>
<evidence type="ECO:0000313" key="6">
    <source>
        <dbReference type="Proteomes" id="UP000000328"/>
    </source>
</evidence>
<sequence>MAPTGGVGESRYVKTLRQLEVALIGAGLIARLHLEAWLGAGAAVRVYSDDGRSRELAAEFGAKAAGSLEEALDGADAVDICTPTASHHEIALTAIAAGVGVVCEKPLAASAEEAEEIVTAAERAGVRLYAAHDVRFAAPYARLHELVASGRLGEGALGRFSFSAYHPRPWTGHASARSGGILTDQLLHGADLAHWVFGDVVRVHACYQGDIATPAPEGAVATGTAVLTHASGAISQVVSRWTATPRPPVRVAFHVSGTGGSVSYDSEWPQEVRVVDGGAGNFAYGGPSVFDTEMREFATAFAGGPEPRIGAKDALAAVRIIHAAAESAWTGRAVELPVRGAA</sequence>
<evidence type="ECO:0000259" key="3">
    <source>
        <dbReference type="Pfam" id="PF01408"/>
    </source>
</evidence>
<dbReference type="PATRIC" id="fig|749927.5.peg.636"/>
<comment type="similarity">
    <text evidence="1">Belongs to the Gfo/Idh/MocA family.</text>
</comment>
<organism evidence="5 6">
    <name type="scientific">Amycolatopsis mediterranei (strain U-32)</name>
    <dbReference type="NCBI Taxonomy" id="749927"/>
    <lineage>
        <taxon>Bacteria</taxon>
        <taxon>Bacillati</taxon>
        <taxon>Actinomycetota</taxon>
        <taxon>Actinomycetes</taxon>
        <taxon>Pseudonocardiales</taxon>
        <taxon>Pseudonocardiaceae</taxon>
        <taxon>Amycolatopsis</taxon>
    </lineage>
</organism>
<dbReference type="GO" id="GO:0000166">
    <property type="term" value="F:nucleotide binding"/>
    <property type="evidence" value="ECO:0007669"/>
    <property type="project" value="InterPro"/>
</dbReference>
<dbReference type="Pfam" id="PF01408">
    <property type="entry name" value="GFO_IDH_MocA"/>
    <property type="match status" value="1"/>
</dbReference>
<dbReference type="InterPro" id="IPR051317">
    <property type="entry name" value="Gfo/Idh/MocA_oxidoreduct"/>
</dbReference>
<dbReference type="PANTHER" id="PTHR43708">
    <property type="entry name" value="CONSERVED EXPRESSED OXIDOREDUCTASE (EUROFUNG)"/>
    <property type="match status" value="1"/>
</dbReference>
<gene>
    <name evidence="5" type="primary">rifS</name>
    <name evidence="5" type="ordered locus">AMED_0613</name>
</gene>
<dbReference type="InterPro" id="IPR055170">
    <property type="entry name" value="GFO_IDH_MocA-like_dom"/>
</dbReference>
<dbReference type="OrthoDB" id="179913at2"/>
<dbReference type="SUPFAM" id="SSF55347">
    <property type="entry name" value="Glyceraldehyde-3-phosphate dehydrogenase-like, C-terminal domain"/>
    <property type="match status" value="1"/>
</dbReference>
<keyword evidence="2" id="KW-0560">Oxidoreductase</keyword>
<dbReference type="SMR" id="A0A0H3CVV9"/>
<evidence type="ECO:0000256" key="2">
    <source>
        <dbReference type="ARBA" id="ARBA00023002"/>
    </source>
</evidence>
<dbReference type="SUPFAM" id="SSF51735">
    <property type="entry name" value="NAD(P)-binding Rossmann-fold domains"/>
    <property type="match status" value="1"/>
</dbReference>
<feature type="domain" description="Gfo/Idh/MocA-like oxidoreductase N-terminal" evidence="3">
    <location>
        <begin position="20"/>
        <end position="131"/>
    </location>
</feature>
<evidence type="ECO:0000259" key="4">
    <source>
        <dbReference type="Pfam" id="PF22725"/>
    </source>
</evidence>
<protein>
    <submittedName>
        <fullName evidence="5">NADH-dependent dihydrogenase</fullName>
    </submittedName>
</protein>